<dbReference type="PANTHER" id="PTHR36505">
    <property type="entry name" value="BLR1072 PROTEIN"/>
    <property type="match status" value="1"/>
</dbReference>
<name>A0A0S3F5Y9_9SPHN</name>
<dbReference type="PANTHER" id="PTHR36505:SF1">
    <property type="entry name" value="BLR1072 PROTEIN"/>
    <property type="match status" value="1"/>
</dbReference>
<dbReference type="SUPFAM" id="SSF50346">
    <property type="entry name" value="PRC-barrel domain"/>
    <property type="match status" value="1"/>
</dbReference>
<organism evidence="2 3">
    <name type="scientific">Sphingobium baderi</name>
    <dbReference type="NCBI Taxonomy" id="1332080"/>
    <lineage>
        <taxon>Bacteria</taxon>
        <taxon>Pseudomonadati</taxon>
        <taxon>Pseudomonadota</taxon>
        <taxon>Alphaproteobacteria</taxon>
        <taxon>Sphingomonadales</taxon>
        <taxon>Sphingomonadaceae</taxon>
        <taxon>Sphingobium</taxon>
    </lineage>
</organism>
<evidence type="ECO:0000313" key="3">
    <source>
        <dbReference type="Proteomes" id="UP000056968"/>
    </source>
</evidence>
<dbReference type="InterPro" id="IPR027275">
    <property type="entry name" value="PRC-brl_dom"/>
</dbReference>
<dbReference type="AlphaFoldDB" id="A0A0S3F5Y9"/>
<keyword evidence="2" id="KW-0614">Plasmid</keyword>
<geneLocation type="plasmid" evidence="2 3">
    <name>pDE3</name>
</geneLocation>
<accession>A0A0S3F5Y9</accession>
<reference evidence="2 3" key="1">
    <citation type="submission" date="2015-11" db="EMBL/GenBank/DDBJ databases">
        <title>A Two-component Flavoprotein Monooxygenase System MeaXY Responsible for para-Hydroxylation of 2-Methyl-6-ethylaniline and 2,6-Diethylaniline in Sphingobium baderi DE-13.</title>
        <authorList>
            <person name="Cheng M."/>
            <person name="Meng Q."/>
            <person name="Yang Y."/>
            <person name="Chu C."/>
            <person name="Yan X."/>
            <person name="He J."/>
            <person name="Li S."/>
        </authorList>
    </citation>
    <scope>NUCLEOTIDE SEQUENCE [LARGE SCALE GENOMIC DNA]</scope>
    <source>
        <strain evidence="2 3">DE-13</strain>
        <plasmid evidence="3">Plasmid pDE3</plasmid>
    </source>
</reference>
<dbReference type="Pfam" id="PF05239">
    <property type="entry name" value="PRC"/>
    <property type="match status" value="1"/>
</dbReference>
<dbReference type="InterPro" id="IPR011033">
    <property type="entry name" value="PRC_barrel-like_sf"/>
</dbReference>
<dbReference type="Gene3D" id="2.30.30.240">
    <property type="entry name" value="PRC-barrel domain"/>
    <property type="match status" value="1"/>
</dbReference>
<dbReference type="EMBL" id="CP013267">
    <property type="protein sequence ID" value="ALR23204.1"/>
    <property type="molecule type" value="Genomic_DNA"/>
</dbReference>
<dbReference type="KEGG" id="sbd:ATN00_21935"/>
<evidence type="ECO:0000313" key="2">
    <source>
        <dbReference type="EMBL" id="ALR23204.1"/>
    </source>
</evidence>
<evidence type="ECO:0000259" key="1">
    <source>
        <dbReference type="Pfam" id="PF05239"/>
    </source>
</evidence>
<proteinExistence type="predicted"/>
<gene>
    <name evidence="2" type="ORF">ATN00_21935</name>
</gene>
<protein>
    <submittedName>
        <fullName evidence="2">Photosystem reaction center subunit H</fullName>
    </submittedName>
</protein>
<keyword evidence="3" id="KW-1185">Reference proteome</keyword>
<feature type="domain" description="PRC-barrel" evidence="1">
    <location>
        <begin position="18"/>
        <end position="84"/>
    </location>
</feature>
<dbReference type="Proteomes" id="UP000056968">
    <property type="component" value="Plasmid pDE3"/>
</dbReference>
<sequence>MSEPKDPNTLLVNAKADGLNVRSRDGDRLGHIYAYMVDKRSGQTSYAVLSLGGFLGMGKSFYPLPFGLLAYDAVDDVYVVTVDRRVLEGGPSWANNAPEFNQAYADRVSSYYGVDPVNVSRS</sequence>